<protein>
    <submittedName>
        <fullName evidence="1">Uncharacterized protein</fullName>
    </submittedName>
</protein>
<gene>
    <name evidence="1" type="ORF">AU15_13720</name>
</gene>
<proteinExistence type="predicted"/>
<dbReference type="HOGENOM" id="CLU_3404305_0_0_6"/>
<evidence type="ECO:0000313" key="2">
    <source>
        <dbReference type="Proteomes" id="UP000035081"/>
    </source>
</evidence>
<sequence length="30" mass="3424">MFMSLDLALKPEQVSEGLTVTTKICRRQDI</sequence>
<dbReference type="AlphaFoldDB" id="W5YWJ7"/>
<dbReference type="EMBL" id="CP007152">
    <property type="protein sequence ID" value="AHI33239.1"/>
    <property type="molecule type" value="Genomic_DNA"/>
</dbReference>
<reference evidence="1 2" key="1">
    <citation type="journal article" date="2014" name="Genome Announc.">
        <title>Draft Genome Sequences of Marinobacter similis A3d10T and Marinobacter salarius R9SW1T.</title>
        <authorList>
            <person name="Ivanova E.P."/>
            <person name="Ng H.J."/>
            <person name="Webb H.K."/>
            <person name="Feng G."/>
            <person name="Oshima K."/>
            <person name="Hattori M."/>
            <person name="Ohkuma M."/>
            <person name="Sergeev A.F."/>
            <person name="Mikhailov V.V."/>
            <person name="Crawford R.J."/>
            <person name="Sawabe T."/>
        </authorList>
    </citation>
    <scope>NUCLEOTIDE SEQUENCE [LARGE SCALE GENOMIC DNA]</scope>
    <source>
        <strain evidence="2">A3d10 and R9SW1</strain>
    </source>
</reference>
<accession>W5YWJ7</accession>
<organism evidence="1 2">
    <name type="scientific">Marinobacter salarius</name>
    <dbReference type="NCBI Taxonomy" id="1420917"/>
    <lineage>
        <taxon>Bacteria</taxon>
        <taxon>Pseudomonadati</taxon>
        <taxon>Pseudomonadota</taxon>
        <taxon>Gammaproteobacteria</taxon>
        <taxon>Pseudomonadales</taxon>
        <taxon>Marinobacteraceae</taxon>
        <taxon>Marinobacter</taxon>
    </lineage>
</organism>
<dbReference type="Proteomes" id="UP000035081">
    <property type="component" value="Chromosome"/>
</dbReference>
<name>W5YWJ7_9GAMM</name>
<evidence type="ECO:0000313" key="1">
    <source>
        <dbReference type="EMBL" id="AHI33239.1"/>
    </source>
</evidence>
<dbReference type="KEGG" id="msr:AU15_13720"/>